<dbReference type="EMBL" id="KK088440">
    <property type="protein sequence ID" value="EYE91882.1"/>
    <property type="molecule type" value="Genomic_DNA"/>
</dbReference>
<dbReference type="InterPro" id="IPR051468">
    <property type="entry name" value="Fungal_SecMetab_SDRs"/>
</dbReference>
<keyword evidence="3" id="KW-0560">Oxidoreductase</keyword>
<name>A0A017S4J4_ASPRC</name>
<dbReference type="GeneID" id="63702364"/>
<dbReference type="Pfam" id="PF00106">
    <property type="entry name" value="adh_short"/>
    <property type="match status" value="1"/>
</dbReference>
<dbReference type="InterPro" id="IPR036291">
    <property type="entry name" value="NAD(P)-bd_dom_sf"/>
</dbReference>
<keyword evidence="2" id="KW-0521">NADP</keyword>
<keyword evidence="5" id="KW-1185">Reference proteome</keyword>
<gene>
    <name evidence="4" type="ORF">EURHEDRAFT_533284</name>
</gene>
<evidence type="ECO:0000256" key="1">
    <source>
        <dbReference type="ARBA" id="ARBA00006484"/>
    </source>
</evidence>
<comment type="similarity">
    <text evidence="1">Belongs to the short-chain dehydrogenases/reductases (SDR) family.</text>
</comment>
<organism evidence="4 5">
    <name type="scientific">Aspergillus ruber (strain CBS 135680)</name>
    <dbReference type="NCBI Taxonomy" id="1388766"/>
    <lineage>
        <taxon>Eukaryota</taxon>
        <taxon>Fungi</taxon>
        <taxon>Dikarya</taxon>
        <taxon>Ascomycota</taxon>
        <taxon>Pezizomycotina</taxon>
        <taxon>Eurotiomycetes</taxon>
        <taxon>Eurotiomycetidae</taxon>
        <taxon>Eurotiales</taxon>
        <taxon>Aspergillaceae</taxon>
        <taxon>Aspergillus</taxon>
        <taxon>Aspergillus subgen. Aspergillus</taxon>
    </lineage>
</organism>
<dbReference type="RefSeq" id="XP_040635572.1">
    <property type="nucleotide sequence ID" value="XM_040787240.1"/>
</dbReference>
<evidence type="ECO:0000313" key="5">
    <source>
        <dbReference type="Proteomes" id="UP000019804"/>
    </source>
</evidence>
<dbReference type="SUPFAM" id="SSF51735">
    <property type="entry name" value="NAD(P)-binding Rossmann-fold domains"/>
    <property type="match status" value="1"/>
</dbReference>
<dbReference type="Proteomes" id="UP000019804">
    <property type="component" value="Unassembled WGS sequence"/>
</dbReference>
<dbReference type="GO" id="GO:0005737">
    <property type="term" value="C:cytoplasm"/>
    <property type="evidence" value="ECO:0007669"/>
    <property type="project" value="TreeGrafter"/>
</dbReference>
<reference evidence="5" key="1">
    <citation type="journal article" date="2014" name="Nat. Commun.">
        <title>Genomic adaptations of the halophilic Dead Sea filamentous fungus Eurotium rubrum.</title>
        <authorList>
            <person name="Kis-Papo T."/>
            <person name="Weig A.R."/>
            <person name="Riley R."/>
            <person name="Persoh D."/>
            <person name="Salamov A."/>
            <person name="Sun H."/>
            <person name="Lipzen A."/>
            <person name="Wasser S.P."/>
            <person name="Rambold G."/>
            <person name="Grigoriev I.V."/>
            <person name="Nevo E."/>
        </authorList>
    </citation>
    <scope>NUCLEOTIDE SEQUENCE [LARGE SCALE GENOMIC DNA]</scope>
    <source>
        <strain evidence="5">CBS 135680</strain>
    </source>
</reference>
<evidence type="ECO:0000313" key="4">
    <source>
        <dbReference type="EMBL" id="EYE91882.1"/>
    </source>
</evidence>
<dbReference type="AlphaFoldDB" id="A0A017S4J4"/>
<accession>A0A017S4J4</accession>
<dbReference type="PANTHER" id="PTHR43544:SF7">
    <property type="entry name" value="NADB-LER2"/>
    <property type="match status" value="1"/>
</dbReference>
<dbReference type="HOGENOM" id="CLU_010194_9_1_1"/>
<dbReference type="PANTHER" id="PTHR43544">
    <property type="entry name" value="SHORT-CHAIN DEHYDROGENASE/REDUCTASE"/>
    <property type="match status" value="1"/>
</dbReference>
<protein>
    <submittedName>
        <fullName evidence="4">Putative toxin biosynthesis ketoreductase</fullName>
    </submittedName>
</protein>
<proteinExistence type="inferred from homology"/>
<dbReference type="PRINTS" id="PR00081">
    <property type="entry name" value="GDHRDH"/>
</dbReference>
<dbReference type="GO" id="GO:0016491">
    <property type="term" value="F:oxidoreductase activity"/>
    <property type="evidence" value="ECO:0007669"/>
    <property type="project" value="UniProtKB-KW"/>
</dbReference>
<dbReference type="OrthoDB" id="9876299at2759"/>
<dbReference type="Gene3D" id="3.40.50.720">
    <property type="entry name" value="NAD(P)-binding Rossmann-like Domain"/>
    <property type="match status" value="1"/>
</dbReference>
<sequence length="231" mass="25013">MTQTVILITGANRGIRKALVITYLARTNTAVIATAREASSKNTQELRSLPAGPDSQLIIVILSLDIPSSISDTIPQILEHHIGHIGLVIANADICNHWGPVVDVEDSDLMSHFEVNALGILRLFRATTPLLLLSKQAKFVYISSELAISKAAGNYLVKKIDAEHTDIVALSIDPGFVQTDMGNRGAQCNGLERAPMTIAESVQRIIDQIDGATKSTIAGRFIKYSGDRLSW</sequence>
<evidence type="ECO:0000256" key="2">
    <source>
        <dbReference type="ARBA" id="ARBA00022857"/>
    </source>
</evidence>
<evidence type="ECO:0000256" key="3">
    <source>
        <dbReference type="ARBA" id="ARBA00023002"/>
    </source>
</evidence>
<dbReference type="InterPro" id="IPR002347">
    <property type="entry name" value="SDR_fam"/>
</dbReference>